<evidence type="ECO:0000259" key="1">
    <source>
        <dbReference type="Pfam" id="PF00188"/>
    </source>
</evidence>
<accession>A0A7W9EWQ0</accession>
<dbReference type="CDD" id="cd05379">
    <property type="entry name" value="CAP_bacterial"/>
    <property type="match status" value="1"/>
</dbReference>
<dbReference type="RefSeq" id="WP_183524867.1">
    <property type="nucleotide sequence ID" value="NZ_JACIJM010000001.1"/>
</dbReference>
<dbReference type="PANTHER" id="PTHR31157:SF1">
    <property type="entry name" value="SCP DOMAIN-CONTAINING PROTEIN"/>
    <property type="match status" value="1"/>
</dbReference>
<gene>
    <name evidence="2" type="ORF">FHS72_000452</name>
</gene>
<dbReference type="Gene3D" id="3.40.33.10">
    <property type="entry name" value="CAP"/>
    <property type="match status" value="1"/>
</dbReference>
<dbReference type="Pfam" id="PF00188">
    <property type="entry name" value="CAP"/>
    <property type="match status" value="1"/>
</dbReference>
<dbReference type="PANTHER" id="PTHR31157">
    <property type="entry name" value="SCP DOMAIN-CONTAINING PROTEIN"/>
    <property type="match status" value="1"/>
</dbReference>
<protein>
    <submittedName>
        <fullName evidence="2">Uncharacterized protein YkwD</fullName>
    </submittedName>
</protein>
<dbReference type="SUPFAM" id="SSF55797">
    <property type="entry name" value="PR-1-like"/>
    <property type="match status" value="1"/>
</dbReference>
<dbReference type="InterPro" id="IPR035940">
    <property type="entry name" value="CAP_sf"/>
</dbReference>
<organism evidence="2 3">
    <name type="scientific">Yoonia ponticola</name>
    <dbReference type="NCBI Taxonomy" id="1524255"/>
    <lineage>
        <taxon>Bacteria</taxon>
        <taxon>Pseudomonadati</taxon>
        <taxon>Pseudomonadota</taxon>
        <taxon>Alphaproteobacteria</taxon>
        <taxon>Rhodobacterales</taxon>
        <taxon>Paracoccaceae</taxon>
        <taxon>Yoonia</taxon>
    </lineage>
</organism>
<feature type="domain" description="SCP" evidence="1">
    <location>
        <begin position="52"/>
        <end position="154"/>
    </location>
</feature>
<sequence>MRILMMVGLCASLMGCIVVPIPVTVSSESFRPSEAPLPATSPAIQKFDSQFAALRREKGLAPLQSNSRLDAVAQSHSADMLAHGYIAHEDRNGQRAQARVRRAGITRCGIGENIAKGQGSVEEVIAAWMTSSGHRRNMLKSDYASYGIGRVEDYWTIVFALSC</sequence>
<keyword evidence="3" id="KW-1185">Reference proteome</keyword>
<dbReference type="AlphaFoldDB" id="A0A7W9EWQ0"/>
<dbReference type="PROSITE" id="PS51257">
    <property type="entry name" value="PROKAR_LIPOPROTEIN"/>
    <property type="match status" value="1"/>
</dbReference>
<evidence type="ECO:0000313" key="2">
    <source>
        <dbReference type="EMBL" id="MBB5720848.1"/>
    </source>
</evidence>
<reference evidence="2 3" key="1">
    <citation type="submission" date="2020-08" db="EMBL/GenBank/DDBJ databases">
        <title>Genomic Encyclopedia of Type Strains, Phase IV (KMG-IV): sequencing the most valuable type-strain genomes for metagenomic binning, comparative biology and taxonomic classification.</title>
        <authorList>
            <person name="Goeker M."/>
        </authorList>
    </citation>
    <scope>NUCLEOTIDE SEQUENCE [LARGE SCALE GENOMIC DNA]</scope>
    <source>
        <strain evidence="2 3">DSM 101064</strain>
    </source>
</reference>
<evidence type="ECO:0000313" key="3">
    <source>
        <dbReference type="Proteomes" id="UP000535415"/>
    </source>
</evidence>
<proteinExistence type="predicted"/>
<name>A0A7W9EWQ0_9RHOB</name>
<comment type="caution">
    <text evidence="2">The sequence shown here is derived from an EMBL/GenBank/DDBJ whole genome shotgun (WGS) entry which is preliminary data.</text>
</comment>
<dbReference type="InterPro" id="IPR014044">
    <property type="entry name" value="CAP_dom"/>
</dbReference>
<dbReference type="EMBL" id="JACIJM010000001">
    <property type="protein sequence ID" value="MBB5720848.1"/>
    <property type="molecule type" value="Genomic_DNA"/>
</dbReference>
<dbReference type="Proteomes" id="UP000535415">
    <property type="component" value="Unassembled WGS sequence"/>
</dbReference>